<dbReference type="GO" id="GO:0016301">
    <property type="term" value="F:kinase activity"/>
    <property type="evidence" value="ECO:0007669"/>
    <property type="project" value="UniProtKB-KW"/>
</dbReference>
<evidence type="ECO:0000313" key="2">
    <source>
        <dbReference type="EMBL" id="KAF2017605.1"/>
    </source>
</evidence>
<dbReference type="Gene3D" id="3.40.1190.20">
    <property type="match status" value="1"/>
</dbReference>
<gene>
    <name evidence="2" type="ORF">BU24DRAFT_490738</name>
</gene>
<dbReference type="PANTHER" id="PTHR47098">
    <property type="entry name" value="PROTEIN MAK32"/>
    <property type="match status" value="1"/>
</dbReference>
<dbReference type="Proteomes" id="UP000799778">
    <property type="component" value="Unassembled WGS sequence"/>
</dbReference>
<dbReference type="Pfam" id="PF00294">
    <property type="entry name" value="PfkB"/>
    <property type="match status" value="1"/>
</dbReference>
<reference evidence="2" key="1">
    <citation type="journal article" date="2020" name="Stud. Mycol.">
        <title>101 Dothideomycetes genomes: a test case for predicting lifestyles and emergence of pathogens.</title>
        <authorList>
            <person name="Haridas S."/>
            <person name="Albert R."/>
            <person name="Binder M."/>
            <person name="Bloem J."/>
            <person name="Labutti K."/>
            <person name="Salamov A."/>
            <person name="Andreopoulos B."/>
            <person name="Baker S."/>
            <person name="Barry K."/>
            <person name="Bills G."/>
            <person name="Bluhm B."/>
            <person name="Cannon C."/>
            <person name="Castanera R."/>
            <person name="Culley D."/>
            <person name="Daum C."/>
            <person name="Ezra D."/>
            <person name="Gonzalez J."/>
            <person name="Henrissat B."/>
            <person name="Kuo A."/>
            <person name="Liang C."/>
            <person name="Lipzen A."/>
            <person name="Lutzoni F."/>
            <person name="Magnuson J."/>
            <person name="Mondo S."/>
            <person name="Nolan M."/>
            <person name="Ohm R."/>
            <person name="Pangilinan J."/>
            <person name="Park H.-J."/>
            <person name="Ramirez L."/>
            <person name="Alfaro M."/>
            <person name="Sun H."/>
            <person name="Tritt A."/>
            <person name="Yoshinaga Y."/>
            <person name="Zwiers L.-H."/>
            <person name="Turgeon B."/>
            <person name="Goodwin S."/>
            <person name="Spatafora J."/>
            <person name="Crous P."/>
            <person name="Grigoriev I."/>
        </authorList>
    </citation>
    <scope>NUCLEOTIDE SEQUENCE</scope>
    <source>
        <strain evidence="2">CBS 175.79</strain>
    </source>
</reference>
<dbReference type="RefSeq" id="XP_033385944.1">
    <property type="nucleotide sequence ID" value="XM_033533734.1"/>
</dbReference>
<dbReference type="SUPFAM" id="SSF53613">
    <property type="entry name" value="Ribokinase-like"/>
    <property type="match status" value="1"/>
</dbReference>
<protein>
    <submittedName>
        <fullName evidence="2">PfkB family kinase</fullName>
    </submittedName>
</protein>
<dbReference type="EMBL" id="ML978068">
    <property type="protein sequence ID" value="KAF2017605.1"/>
    <property type="molecule type" value="Genomic_DNA"/>
</dbReference>
<proteinExistence type="predicted"/>
<keyword evidence="2" id="KW-0808">Transferase</keyword>
<accession>A0A6A5XW96</accession>
<name>A0A6A5XW96_9PLEO</name>
<keyword evidence="3" id="KW-1185">Reference proteome</keyword>
<sequence>MSTSPSISGGSGSFATLGQRIFSRVPSNLGCLIIAGDDFPEVVKDVFGAWGVSVVLKKRVGKTSTRGLLEYEDGTFGPKMFKYTSGPLKAVPTDLIGEQLLHAEAFHILATPQEILEQVPEILRLRQGGQGNHPLIVWEPFPSSCKPENLPIFHKACRLVDVFSPNHIELTALVWGKTMIKFDAEEVESCAGILFNNCFSPNQQGTLIIRAGEHGSLTVSSIMQNEWHPSYYASGSDRVKDPTGGGNTFLGGYMAGWHSTRSIVKSVMHGHVAASFAIEQVGLPVLSHDGERELWNGCSANERLSEYESRLLGELGGAVTDCNQTVRSDTKMP</sequence>
<dbReference type="InterPro" id="IPR029056">
    <property type="entry name" value="Ribokinase-like"/>
</dbReference>
<evidence type="ECO:0000259" key="1">
    <source>
        <dbReference type="Pfam" id="PF00294"/>
    </source>
</evidence>
<dbReference type="PANTHER" id="PTHR47098:SF1">
    <property type="entry name" value="PFKB FAMILY CARBOHYDRATE KINASE SUPERFAMILY (AFU_ORTHOLOGUE AFUA_4G09500)"/>
    <property type="match status" value="1"/>
</dbReference>
<dbReference type="AlphaFoldDB" id="A0A6A5XW96"/>
<keyword evidence="2" id="KW-0418">Kinase</keyword>
<evidence type="ECO:0000313" key="3">
    <source>
        <dbReference type="Proteomes" id="UP000799778"/>
    </source>
</evidence>
<feature type="domain" description="Carbohydrate kinase PfkB" evidence="1">
    <location>
        <begin position="35"/>
        <end position="282"/>
    </location>
</feature>
<dbReference type="GeneID" id="54291131"/>
<dbReference type="OrthoDB" id="497927at2759"/>
<dbReference type="InterPro" id="IPR011611">
    <property type="entry name" value="PfkB_dom"/>
</dbReference>
<organism evidence="2 3">
    <name type="scientific">Aaosphaeria arxii CBS 175.79</name>
    <dbReference type="NCBI Taxonomy" id="1450172"/>
    <lineage>
        <taxon>Eukaryota</taxon>
        <taxon>Fungi</taxon>
        <taxon>Dikarya</taxon>
        <taxon>Ascomycota</taxon>
        <taxon>Pezizomycotina</taxon>
        <taxon>Dothideomycetes</taxon>
        <taxon>Pleosporomycetidae</taxon>
        <taxon>Pleosporales</taxon>
        <taxon>Pleosporales incertae sedis</taxon>
        <taxon>Aaosphaeria</taxon>
    </lineage>
</organism>